<dbReference type="Proteomes" id="UP001153269">
    <property type="component" value="Unassembled WGS sequence"/>
</dbReference>
<organism evidence="1 2">
    <name type="scientific">Pleuronectes platessa</name>
    <name type="common">European plaice</name>
    <dbReference type="NCBI Taxonomy" id="8262"/>
    <lineage>
        <taxon>Eukaryota</taxon>
        <taxon>Metazoa</taxon>
        <taxon>Chordata</taxon>
        <taxon>Craniata</taxon>
        <taxon>Vertebrata</taxon>
        <taxon>Euteleostomi</taxon>
        <taxon>Actinopterygii</taxon>
        <taxon>Neopterygii</taxon>
        <taxon>Teleostei</taxon>
        <taxon>Neoteleostei</taxon>
        <taxon>Acanthomorphata</taxon>
        <taxon>Carangaria</taxon>
        <taxon>Pleuronectiformes</taxon>
        <taxon>Pleuronectoidei</taxon>
        <taxon>Pleuronectidae</taxon>
        <taxon>Pleuronectes</taxon>
    </lineage>
</organism>
<dbReference type="AlphaFoldDB" id="A0A9N7Z625"/>
<proteinExistence type="predicted"/>
<accession>A0A9N7Z625</accession>
<gene>
    <name evidence="1" type="ORF">PLEPLA_LOCUS38835</name>
</gene>
<protein>
    <submittedName>
        <fullName evidence="1">Uncharacterized protein</fullName>
    </submittedName>
</protein>
<name>A0A9N7Z625_PLEPL</name>
<dbReference type="EMBL" id="CADEAL010004078">
    <property type="protein sequence ID" value="CAB1451142.1"/>
    <property type="molecule type" value="Genomic_DNA"/>
</dbReference>
<evidence type="ECO:0000313" key="2">
    <source>
        <dbReference type="Proteomes" id="UP001153269"/>
    </source>
</evidence>
<evidence type="ECO:0000313" key="1">
    <source>
        <dbReference type="EMBL" id="CAB1451142.1"/>
    </source>
</evidence>
<keyword evidence="2" id="KW-1185">Reference proteome</keyword>
<sequence>MEASGHNIECNDSVMLECQVQAAASQLVMVSSIRAAALAATSPEWLFTYTPKSCPPPAFTRNRAVVTSEAVLSSTSVTHGRRFAQTGLRVPAEPRRQKVGSLIPPHPHAKVSLGKMLNLEWPLIKKVLPIDAVYEWGARSVIEIIVMDELEFGETSGKNFWILHVKPDRSPKSPGEKQGRTCRGVGELGAGSWELEAGSWEINKGSILLVTRISAQHFMAIHQTAVEMFVLDRQTSTAISGVALPAKQD</sequence>
<comment type="caution">
    <text evidence="1">The sequence shown here is derived from an EMBL/GenBank/DDBJ whole genome shotgun (WGS) entry which is preliminary data.</text>
</comment>
<reference evidence="1" key="1">
    <citation type="submission" date="2020-03" db="EMBL/GenBank/DDBJ databases">
        <authorList>
            <person name="Weist P."/>
        </authorList>
    </citation>
    <scope>NUCLEOTIDE SEQUENCE</scope>
</reference>